<dbReference type="Pfam" id="PF00149">
    <property type="entry name" value="Metallophos"/>
    <property type="match status" value="1"/>
</dbReference>
<dbReference type="Gene3D" id="3.60.21.10">
    <property type="match status" value="1"/>
</dbReference>
<dbReference type="Proteomes" id="UP000616201">
    <property type="component" value="Unassembled WGS sequence"/>
</dbReference>
<dbReference type="GO" id="GO:0016787">
    <property type="term" value="F:hydrolase activity"/>
    <property type="evidence" value="ECO:0007669"/>
    <property type="project" value="InterPro"/>
</dbReference>
<evidence type="ECO:0000259" key="1">
    <source>
        <dbReference type="Pfam" id="PF00149"/>
    </source>
</evidence>
<feature type="domain" description="Calcineurin-like phosphoesterase N-terminal" evidence="3">
    <location>
        <begin position="138"/>
        <end position="215"/>
    </location>
</feature>
<organism evidence="4 5">
    <name type="scientific">Sphingobacterium hungaricum</name>
    <dbReference type="NCBI Taxonomy" id="2082723"/>
    <lineage>
        <taxon>Bacteria</taxon>
        <taxon>Pseudomonadati</taxon>
        <taxon>Bacteroidota</taxon>
        <taxon>Sphingobacteriia</taxon>
        <taxon>Sphingobacteriales</taxon>
        <taxon>Sphingobacteriaceae</taxon>
        <taxon>Sphingobacterium</taxon>
    </lineage>
</organism>
<feature type="domain" description="Calcineurin-like phosphoesterase" evidence="1">
    <location>
        <begin position="224"/>
        <end position="433"/>
    </location>
</feature>
<evidence type="ECO:0000313" key="5">
    <source>
        <dbReference type="Proteomes" id="UP000616201"/>
    </source>
</evidence>
<gene>
    <name evidence="4" type="ORF">C4F49_11255</name>
</gene>
<sequence length="644" mass="72627">MNYKTIIYPFLLLLFISASCGKKLHVEQPTNGTIEISQLDIPKNFEIVINKDFELIGNGFKAEDLIQFRSLSENSMFTIPIKEIKGTQAILPFSEKIQETSYDLTLVRNDKSIHLANVDVSLIFNKDIPEKEGMTVKGTVYSKGKGVANVIVSDGVEVTSTDANGIYYLASAKKNGYVFISVPSNYEVATKNTIPQFYKSLNGETSKSEIKDFELTSVNNENHTLLVMADMHLANRNDDLSQFQKGFMADAKALIAKTSGKVYGLTLGDQTWDAYWYSNSFALPEYLNQMKDLHIPIYNTIGNHDNDPYVANDWLSENAYRKTIGPTYYSFNIGKVHYIVLDNTVFNNNGGSIGVVGDRSYEARITQNQLDWLKKDLETISDKSAPIILAMHIPLHTNPNINNYNYYLKNSKDLVANLEGFSNIQVLTGHTHVNYRIESPTLMEHNVAAVCATWWWTGRSGYAGNHISKDGSPGGYQVWENTGKDLTWYYKSIGYDKTYQFRAYDLNNVHITADKFTPKANDTYKAKVPTYAKEYATKNSKNEILLNVWGYEPNWKITVTENGKPLAIQRVHKPDPLHIISYSMQRLNVNANPTDSFVSSSTSHLFLATASDAKSTIDITVEDRFGNKSTQKMVRPKEFSTSMN</sequence>
<dbReference type="PANTHER" id="PTHR43143">
    <property type="entry name" value="METALLOPHOSPHOESTERASE, CALCINEURIN SUPERFAMILY"/>
    <property type="match status" value="1"/>
</dbReference>
<dbReference type="InterPro" id="IPR029052">
    <property type="entry name" value="Metallo-depent_PP-like"/>
</dbReference>
<dbReference type="PROSITE" id="PS51257">
    <property type="entry name" value="PROKAR_LIPOPROTEIN"/>
    <property type="match status" value="1"/>
</dbReference>
<dbReference type="InterPro" id="IPR032288">
    <property type="entry name" value="Metallophos_C"/>
</dbReference>
<keyword evidence="5" id="KW-1185">Reference proteome</keyword>
<dbReference type="AlphaFoldDB" id="A0A928UZF9"/>
<evidence type="ECO:0000259" key="3">
    <source>
        <dbReference type="Pfam" id="PF16371"/>
    </source>
</evidence>
<dbReference type="InterPro" id="IPR051918">
    <property type="entry name" value="STPP_CPPED1"/>
</dbReference>
<dbReference type="InterPro" id="IPR032285">
    <property type="entry name" value="Metallophos_N"/>
</dbReference>
<feature type="domain" description="Calcineurin-like phosphoesterase C-terminal" evidence="2">
    <location>
        <begin position="444"/>
        <end position="628"/>
    </location>
</feature>
<dbReference type="Pfam" id="PF16370">
    <property type="entry name" value="MetallophosC"/>
    <property type="match status" value="1"/>
</dbReference>
<comment type="caution">
    <text evidence="4">The sequence shown here is derived from an EMBL/GenBank/DDBJ whole genome shotgun (WGS) entry which is preliminary data.</text>
</comment>
<accession>A0A928UZF9</accession>
<dbReference type="InterPro" id="IPR004843">
    <property type="entry name" value="Calcineurin-like_PHP"/>
</dbReference>
<evidence type="ECO:0000313" key="4">
    <source>
        <dbReference type="EMBL" id="MBE8714260.1"/>
    </source>
</evidence>
<dbReference type="RefSeq" id="WP_196936489.1">
    <property type="nucleotide sequence ID" value="NZ_MU158698.1"/>
</dbReference>
<reference evidence="4" key="1">
    <citation type="submission" date="2018-02" db="EMBL/GenBank/DDBJ databases">
        <authorList>
            <person name="Vasarhelyi B.M."/>
            <person name="Deshmukh S."/>
            <person name="Balint B."/>
            <person name="Kukolya J."/>
        </authorList>
    </citation>
    <scope>NUCLEOTIDE SEQUENCE</scope>
    <source>
        <strain evidence="4">KB22</strain>
    </source>
</reference>
<dbReference type="Pfam" id="PF16371">
    <property type="entry name" value="MetallophosN"/>
    <property type="match status" value="1"/>
</dbReference>
<dbReference type="SUPFAM" id="SSF56300">
    <property type="entry name" value="Metallo-dependent phosphatases"/>
    <property type="match status" value="1"/>
</dbReference>
<dbReference type="EMBL" id="PRDK01000006">
    <property type="protein sequence ID" value="MBE8714260.1"/>
    <property type="molecule type" value="Genomic_DNA"/>
</dbReference>
<dbReference type="PANTHER" id="PTHR43143:SF1">
    <property type="entry name" value="SERINE_THREONINE-PROTEIN PHOSPHATASE CPPED1"/>
    <property type="match status" value="1"/>
</dbReference>
<protein>
    <submittedName>
        <fullName evidence="4">Metallophosphoesterase</fullName>
    </submittedName>
</protein>
<name>A0A928UZF9_9SPHI</name>
<proteinExistence type="predicted"/>
<evidence type="ECO:0000259" key="2">
    <source>
        <dbReference type="Pfam" id="PF16370"/>
    </source>
</evidence>